<dbReference type="CDD" id="cd16841">
    <property type="entry name" value="RraA_family"/>
    <property type="match status" value="1"/>
</dbReference>
<accession>A0A6A6J008</accession>
<dbReference type="GO" id="GO:0046872">
    <property type="term" value="F:metal ion binding"/>
    <property type="evidence" value="ECO:0007669"/>
    <property type="project" value="UniProtKB-KW"/>
</dbReference>
<dbReference type="Gene3D" id="3.50.30.40">
    <property type="entry name" value="Ribonuclease E inhibitor RraA/RraA-like"/>
    <property type="match status" value="1"/>
</dbReference>
<reference evidence="2" key="1">
    <citation type="journal article" date="2020" name="Stud. Mycol.">
        <title>101 Dothideomycetes genomes: a test case for predicting lifestyles and emergence of pathogens.</title>
        <authorList>
            <person name="Haridas S."/>
            <person name="Albert R."/>
            <person name="Binder M."/>
            <person name="Bloem J."/>
            <person name="Labutti K."/>
            <person name="Salamov A."/>
            <person name="Andreopoulos B."/>
            <person name="Baker S."/>
            <person name="Barry K."/>
            <person name="Bills G."/>
            <person name="Bluhm B."/>
            <person name="Cannon C."/>
            <person name="Castanera R."/>
            <person name="Culley D."/>
            <person name="Daum C."/>
            <person name="Ezra D."/>
            <person name="Gonzalez J."/>
            <person name="Henrissat B."/>
            <person name="Kuo A."/>
            <person name="Liang C."/>
            <person name="Lipzen A."/>
            <person name="Lutzoni F."/>
            <person name="Magnuson J."/>
            <person name="Mondo S."/>
            <person name="Nolan M."/>
            <person name="Ohm R."/>
            <person name="Pangilinan J."/>
            <person name="Park H.-J."/>
            <person name="Ramirez L."/>
            <person name="Alfaro M."/>
            <person name="Sun H."/>
            <person name="Tritt A."/>
            <person name="Yoshinaga Y."/>
            <person name="Zwiers L.-H."/>
            <person name="Turgeon B."/>
            <person name="Goodwin S."/>
            <person name="Spatafora J."/>
            <person name="Crous P."/>
            <person name="Grigoriev I."/>
        </authorList>
    </citation>
    <scope>NUCLEOTIDE SEQUENCE</scope>
    <source>
        <strain evidence="2">CBS 122368</strain>
    </source>
</reference>
<dbReference type="GO" id="GO:0008948">
    <property type="term" value="F:oxaloacetate decarboxylase activity"/>
    <property type="evidence" value="ECO:0007669"/>
    <property type="project" value="TreeGrafter"/>
</dbReference>
<dbReference type="OrthoDB" id="1476984at2759"/>
<dbReference type="Proteomes" id="UP000800094">
    <property type="component" value="Unassembled WGS sequence"/>
</dbReference>
<dbReference type="InterPro" id="IPR005493">
    <property type="entry name" value="RraA/RraA-like"/>
</dbReference>
<dbReference type="AlphaFoldDB" id="A0A6A6J008"/>
<organism evidence="2 3">
    <name type="scientific">Trematosphaeria pertusa</name>
    <dbReference type="NCBI Taxonomy" id="390896"/>
    <lineage>
        <taxon>Eukaryota</taxon>
        <taxon>Fungi</taxon>
        <taxon>Dikarya</taxon>
        <taxon>Ascomycota</taxon>
        <taxon>Pezizomycotina</taxon>
        <taxon>Dothideomycetes</taxon>
        <taxon>Pleosporomycetidae</taxon>
        <taxon>Pleosporales</taxon>
        <taxon>Massarineae</taxon>
        <taxon>Trematosphaeriaceae</taxon>
        <taxon>Trematosphaeria</taxon>
    </lineage>
</organism>
<dbReference type="SUPFAM" id="SSF89562">
    <property type="entry name" value="RraA-like"/>
    <property type="match status" value="1"/>
</dbReference>
<evidence type="ECO:0000313" key="2">
    <source>
        <dbReference type="EMBL" id="KAF2255170.1"/>
    </source>
</evidence>
<feature type="binding site" evidence="1">
    <location>
        <position position="120"/>
    </location>
    <ligand>
        <name>substrate</name>
    </ligand>
</feature>
<keyword evidence="1" id="KW-0460">Magnesium</keyword>
<feature type="binding site" evidence="1">
    <location>
        <position position="121"/>
    </location>
    <ligand>
        <name>Mg(2+)</name>
        <dbReference type="ChEBI" id="CHEBI:18420"/>
    </ligand>
</feature>
<dbReference type="GeneID" id="54586076"/>
<dbReference type="RefSeq" id="XP_033690174.1">
    <property type="nucleotide sequence ID" value="XM_033832746.1"/>
</dbReference>
<dbReference type="PANTHER" id="PTHR33254:SF28">
    <property type="entry name" value="4-HYDROXY-4-METHYL-2-OXOGLUTARATE ALDOLASE"/>
    <property type="match status" value="1"/>
</dbReference>
<gene>
    <name evidence="2" type="ORF">BU26DRAFT_559789</name>
</gene>
<proteinExistence type="predicted"/>
<sequence>MTDERDIVGQLKKFTTCDISDALCSLKYPNGGFLSGLTMWSPERQSGSTKIAGPAYTVQYVPLSDPAPKHSTHYIDHVPSGSVVFVSSPRDVPNAVYGGLMSARAHYLGAAGSIIDGRFRDLEEQRGLNFPIFARDIGTAPPYESVKVAAVNVPVKLQSMHQNIEIRPGDYLMGDLNGVVLLPRDLAGKALELMRKRVEADGKVRAEISKGMSFAEASKRFR</sequence>
<dbReference type="PANTHER" id="PTHR33254">
    <property type="entry name" value="4-HYDROXY-4-METHYL-2-OXOGLUTARATE ALDOLASE 3-RELATED"/>
    <property type="match status" value="1"/>
</dbReference>
<dbReference type="InterPro" id="IPR036704">
    <property type="entry name" value="RraA/RraA-like_sf"/>
</dbReference>
<name>A0A6A6J008_9PLEO</name>
<evidence type="ECO:0000313" key="3">
    <source>
        <dbReference type="Proteomes" id="UP000800094"/>
    </source>
</evidence>
<protein>
    <submittedName>
        <fullName evidence="2">RraA-like protein</fullName>
    </submittedName>
</protein>
<keyword evidence="3" id="KW-1185">Reference proteome</keyword>
<comment type="cofactor">
    <cofactor evidence="1">
        <name>Mg(2+)</name>
        <dbReference type="ChEBI" id="CHEBI:18420"/>
    </cofactor>
</comment>
<keyword evidence="1" id="KW-0479">Metal-binding</keyword>
<feature type="binding site" evidence="1">
    <location>
        <begin position="98"/>
        <end position="101"/>
    </location>
    <ligand>
        <name>substrate</name>
    </ligand>
</feature>
<dbReference type="GO" id="GO:0047443">
    <property type="term" value="F:4-hydroxy-4-methyl-2-oxoglutarate aldolase activity"/>
    <property type="evidence" value="ECO:0007669"/>
    <property type="project" value="TreeGrafter"/>
</dbReference>
<evidence type="ECO:0000256" key="1">
    <source>
        <dbReference type="PIRSR" id="PIRSR605493-1"/>
    </source>
</evidence>
<dbReference type="Pfam" id="PF03737">
    <property type="entry name" value="RraA-like"/>
    <property type="match status" value="1"/>
</dbReference>
<dbReference type="EMBL" id="ML987190">
    <property type="protein sequence ID" value="KAF2255170.1"/>
    <property type="molecule type" value="Genomic_DNA"/>
</dbReference>